<sequence length="118" mass="13281">MLNIQIKLTTDQQGRIEIEKIQVITCNASAISSLTDNQIQDIINYFPKNSNVDDSSIKYQEMISVINCNTHMTEQSNLNDSEIVINKETKKTLPEIEVSITTTPSISSFQISNLEDSK</sequence>
<accession>A0A397JW14</accession>
<dbReference type="EMBL" id="PQFF01000001">
    <property type="protein sequence ID" value="RHZ90276.1"/>
    <property type="molecule type" value="Genomic_DNA"/>
</dbReference>
<organism evidence="1 2">
    <name type="scientific">Diversispora epigaea</name>
    <dbReference type="NCBI Taxonomy" id="1348612"/>
    <lineage>
        <taxon>Eukaryota</taxon>
        <taxon>Fungi</taxon>
        <taxon>Fungi incertae sedis</taxon>
        <taxon>Mucoromycota</taxon>
        <taxon>Glomeromycotina</taxon>
        <taxon>Glomeromycetes</taxon>
        <taxon>Diversisporales</taxon>
        <taxon>Diversisporaceae</taxon>
        <taxon>Diversispora</taxon>
    </lineage>
</organism>
<gene>
    <name evidence="1" type="ORF">Glove_1g2</name>
</gene>
<dbReference type="Proteomes" id="UP000266861">
    <property type="component" value="Unassembled WGS sequence"/>
</dbReference>
<proteinExistence type="predicted"/>
<protein>
    <submittedName>
        <fullName evidence="1">Uncharacterized protein</fullName>
    </submittedName>
</protein>
<dbReference type="AlphaFoldDB" id="A0A397JW14"/>
<name>A0A397JW14_9GLOM</name>
<evidence type="ECO:0000313" key="1">
    <source>
        <dbReference type="EMBL" id="RHZ90276.1"/>
    </source>
</evidence>
<dbReference type="OrthoDB" id="2442176at2759"/>
<comment type="caution">
    <text evidence="1">The sequence shown here is derived from an EMBL/GenBank/DDBJ whole genome shotgun (WGS) entry which is preliminary data.</text>
</comment>
<evidence type="ECO:0000313" key="2">
    <source>
        <dbReference type="Proteomes" id="UP000266861"/>
    </source>
</evidence>
<keyword evidence="2" id="KW-1185">Reference proteome</keyword>
<reference evidence="1 2" key="1">
    <citation type="submission" date="2018-08" db="EMBL/GenBank/DDBJ databases">
        <title>Genome and evolution of the arbuscular mycorrhizal fungus Diversispora epigaea (formerly Glomus versiforme) and its bacterial endosymbionts.</title>
        <authorList>
            <person name="Sun X."/>
            <person name="Fei Z."/>
            <person name="Harrison M."/>
        </authorList>
    </citation>
    <scope>NUCLEOTIDE SEQUENCE [LARGE SCALE GENOMIC DNA]</scope>
    <source>
        <strain evidence="1 2">IT104</strain>
    </source>
</reference>